<evidence type="ECO:0000256" key="2">
    <source>
        <dbReference type="SAM" id="Phobius"/>
    </source>
</evidence>
<dbReference type="Proteomes" id="UP000185678">
    <property type="component" value="Unassembled WGS sequence"/>
</dbReference>
<keyword evidence="2" id="KW-0812">Transmembrane</keyword>
<feature type="transmembrane region" description="Helical" evidence="2">
    <location>
        <begin position="6"/>
        <end position="26"/>
    </location>
</feature>
<keyword evidence="2" id="KW-0472">Membrane</keyword>
<evidence type="ECO:0000256" key="1">
    <source>
        <dbReference type="SAM" id="MobiDB-lite"/>
    </source>
</evidence>
<evidence type="ECO:0000313" key="3">
    <source>
        <dbReference type="EMBL" id="SIS41118.1"/>
    </source>
</evidence>
<reference evidence="3 4" key="1">
    <citation type="submission" date="2017-01" db="EMBL/GenBank/DDBJ databases">
        <authorList>
            <person name="Mah S.A."/>
            <person name="Swanson W.J."/>
            <person name="Moy G.W."/>
            <person name="Vacquier V.D."/>
        </authorList>
    </citation>
    <scope>NUCLEOTIDE SEQUENCE [LARGE SCALE GENOMIC DNA]</scope>
    <source>
        <strain evidence="3 4">DSM 11589</strain>
    </source>
</reference>
<evidence type="ECO:0000313" key="4">
    <source>
        <dbReference type="Proteomes" id="UP000185678"/>
    </source>
</evidence>
<protein>
    <submittedName>
        <fullName evidence="3">Uncharacterized protein</fullName>
    </submittedName>
</protein>
<dbReference type="STRING" id="80876.SAMN05421779_101660"/>
<gene>
    <name evidence="3" type="ORF">SAMN05421779_101660</name>
</gene>
<proteinExistence type="predicted"/>
<name>A0A1N7IVL1_9PROT</name>
<sequence>MATPLTGYGLLCLWGGAMALGGVVVLRQKRPVPPPAPPVAQTPKDGNASEKAEGEDKAPAMTLDWSSPVVRKTVETTGLITGAAALIVGLGLLGLGALH</sequence>
<dbReference type="AlphaFoldDB" id="A0A1N7IVL1"/>
<feature type="region of interest" description="Disordered" evidence="1">
    <location>
        <begin position="30"/>
        <end position="61"/>
    </location>
</feature>
<feature type="transmembrane region" description="Helical" evidence="2">
    <location>
        <begin position="79"/>
        <end position="98"/>
    </location>
</feature>
<accession>A0A1N7IVL1</accession>
<dbReference type="RefSeq" id="WP_139332732.1">
    <property type="nucleotide sequence ID" value="NZ_FTOA01000001.1"/>
</dbReference>
<keyword evidence="2" id="KW-1133">Transmembrane helix</keyword>
<feature type="compositionally biased region" description="Pro residues" evidence="1">
    <location>
        <begin position="31"/>
        <end position="40"/>
    </location>
</feature>
<feature type="compositionally biased region" description="Basic and acidic residues" evidence="1">
    <location>
        <begin position="47"/>
        <end position="58"/>
    </location>
</feature>
<keyword evidence="4" id="KW-1185">Reference proteome</keyword>
<organism evidence="3 4">
    <name type="scientific">Insolitispirillum peregrinum</name>
    <dbReference type="NCBI Taxonomy" id="80876"/>
    <lineage>
        <taxon>Bacteria</taxon>
        <taxon>Pseudomonadati</taxon>
        <taxon>Pseudomonadota</taxon>
        <taxon>Alphaproteobacteria</taxon>
        <taxon>Rhodospirillales</taxon>
        <taxon>Novispirillaceae</taxon>
        <taxon>Insolitispirillum</taxon>
    </lineage>
</organism>
<dbReference type="EMBL" id="FTOA01000001">
    <property type="protein sequence ID" value="SIS41118.1"/>
    <property type="molecule type" value="Genomic_DNA"/>
</dbReference>